<proteinExistence type="predicted"/>
<accession>A0ABU7YUK5</accession>
<sequence>VLVESVARGSRAARNGLREGDVVVAASAGGFDDLAGFRAGFTQPPAQLILNVVRGNRQGVLPMQ</sequence>
<dbReference type="SUPFAM" id="SSF50156">
    <property type="entry name" value="PDZ domain-like"/>
    <property type="match status" value="1"/>
</dbReference>
<evidence type="ECO:0000313" key="2">
    <source>
        <dbReference type="Proteomes" id="UP001334501"/>
    </source>
</evidence>
<organism evidence="1 2">
    <name type="scientific">Lysobacter zhanggongensis</name>
    <dbReference type="NCBI Taxonomy" id="1774951"/>
    <lineage>
        <taxon>Bacteria</taxon>
        <taxon>Pseudomonadati</taxon>
        <taxon>Pseudomonadota</taxon>
        <taxon>Gammaproteobacteria</taxon>
        <taxon>Lysobacterales</taxon>
        <taxon>Lysobacteraceae</taxon>
        <taxon>Lysobacter</taxon>
    </lineage>
</organism>
<dbReference type="EMBL" id="JAXGFO010000130">
    <property type="protein sequence ID" value="MEG3158748.1"/>
    <property type="molecule type" value="Genomic_DNA"/>
</dbReference>
<comment type="caution">
    <text evidence="1">The sequence shown here is derived from an EMBL/GenBank/DDBJ whole genome shotgun (WGS) entry which is preliminary data.</text>
</comment>
<dbReference type="Gene3D" id="2.30.42.10">
    <property type="match status" value="1"/>
</dbReference>
<protein>
    <submittedName>
        <fullName evidence="1">Heat-shock protein</fullName>
    </submittedName>
</protein>
<name>A0ABU7YUK5_9GAMM</name>
<dbReference type="InterPro" id="IPR036034">
    <property type="entry name" value="PDZ_sf"/>
</dbReference>
<feature type="non-terminal residue" evidence="1">
    <location>
        <position position="1"/>
    </location>
</feature>
<dbReference type="Proteomes" id="UP001334501">
    <property type="component" value="Unassembled WGS sequence"/>
</dbReference>
<keyword evidence="2" id="KW-1185">Reference proteome</keyword>
<evidence type="ECO:0000313" key="1">
    <source>
        <dbReference type="EMBL" id="MEG3158748.1"/>
    </source>
</evidence>
<reference evidence="1 2" key="1">
    <citation type="journal article" date="2017" name="Curr. Microbiol.">
        <title>Lysobacter zhanggongensis sp. nov. Isolated from a Pit Mud.</title>
        <authorList>
            <person name="Zhang X.F."/>
            <person name="Wang H.H."/>
            <person name="Sun X.Y."/>
            <person name="Pan C.M."/>
        </authorList>
    </citation>
    <scope>NUCLEOTIDE SEQUENCE [LARGE SCALE GENOMIC DNA]</scope>
    <source>
        <strain evidence="1 2">ZGLJ7-1</strain>
    </source>
</reference>
<gene>
    <name evidence="1" type="ORF">SNE33_12905</name>
</gene>